<dbReference type="Proteomes" id="UP000237000">
    <property type="component" value="Unassembled WGS sequence"/>
</dbReference>
<comment type="caution">
    <text evidence="1">The sequence shown here is derived from an EMBL/GenBank/DDBJ whole genome shotgun (WGS) entry which is preliminary data.</text>
</comment>
<keyword evidence="2" id="KW-1185">Reference proteome</keyword>
<reference evidence="2" key="1">
    <citation type="submission" date="2016-06" db="EMBL/GenBank/DDBJ databases">
        <title>Parallel loss of symbiosis genes in relatives of nitrogen-fixing non-legume Parasponia.</title>
        <authorList>
            <person name="Van Velzen R."/>
            <person name="Holmer R."/>
            <person name="Bu F."/>
            <person name="Rutten L."/>
            <person name="Van Zeijl A."/>
            <person name="Liu W."/>
            <person name="Santuari L."/>
            <person name="Cao Q."/>
            <person name="Sharma T."/>
            <person name="Shen D."/>
            <person name="Roswanjaya Y."/>
            <person name="Wardhani T."/>
            <person name="Kalhor M.S."/>
            <person name="Jansen J."/>
            <person name="Van den Hoogen J."/>
            <person name="Gungor B."/>
            <person name="Hartog M."/>
            <person name="Hontelez J."/>
            <person name="Verver J."/>
            <person name="Yang W.-C."/>
            <person name="Schijlen E."/>
            <person name="Repin R."/>
            <person name="Schilthuizen M."/>
            <person name="Schranz E."/>
            <person name="Heidstra R."/>
            <person name="Miyata K."/>
            <person name="Fedorova E."/>
            <person name="Kohlen W."/>
            <person name="Bisseling T."/>
            <person name="Smit S."/>
            <person name="Geurts R."/>
        </authorList>
    </citation>
    <scope>NUCLEOTIDE SEQUENCE [LARGE SCALE GENOMIC DNA]</scope>
    <source>
        <strain evidence="2">cv. RG33-2</strain>
    </source>
</reference>
<proteinExistence type="predicted"/>
<evidence type="ECO:0000313" key="1">
    <source>
        <dbReference type="EMBL" id="PON73812.1"/>
    </source>
</evidence>
<name>A0A2P5DKH8_TREOI</name>
<protein>
    <submittedName>
        <fullName evidence="1">Uncharacterized protein</fullName>
    </submittedName>
</protein>
<dbReference type="AlphaFoldDB" id="A0A2P5DKH8"/>
<dbReference type="EMBL" id="JXTC01000264">
    <property type="protein sequence ID" value="PON73812.1"/>
    <property type="molecule type" value="Genomic_DNA"/>
</dbReference>
<organism evidence="1 2">
    <name type="scientific">Trema orientale</name>
    <name type="common">Charcoal tree</name>
    <name type="synonym">Celtis orientalis</name>
    <dbReference type="NCBI Taxonomy" id="63057"/>
    <lineage>
        <taxon>Eukaryota</taxon>
        <taxon>Viridiplantae</taxon>
        <taxon>Streptophyta</taxon>
        <taxon>Embryophyta</taxon>
        <taxon>Tracheophyta</taxon>
        <taxon>Spermatophyta</taxon>
        <taxon>Magnoliopsida</taxon>
        <taxon>eudicotyledons</taxon>
        <taxon>Gunneridae</taxon>
        <taxon>Pentapetalae</taxon>
        <taxon>rosids</taxon>
        <taxon>fabids</taxon>
        <taxon>Rosales</taxon>
        <taxon>Cannabaceae</taxon>
        <taxon>Trema</taxon>
    </lineage>
</organism>
<evidence type="ECO:0000313" key="2">
    <source>
        <dbReference type="Proteomes" id="UP000237000"/>
    </source>
</evidence>
<accession>A0A2P5DKH8</accession>
<dbReference type="OrthoDB" id="10344921at2759"/>
<gene>
    <name evidence="1" type="ORF">TorRG33x02_248640</name>
</gene>
<sequence length="69" mass="7619">MVAGKKLDKRMDAMEGKVDIIHMELAKGINLVRGDLRRLPTLEKHVKSIIDKLGHLFSTHDTIGPGDSA</sequence>
<dbReference type="InParanoid" id="A0A2P5DKH8"/>